<keyword evidence="2 5" id="KW-0238">DNA-binding</keyword>
<evidence type="ECO:0000256" key="2">
    <source>
        <dbReference type="ARBA" id="ARBA00023125"/>
    </source>
</evidence>
<reference evidence="5 6" key="1">
    <citation type="submission" date="2021-03" db="EMBL/GenBank/DDBJ databases">
        <title>Sequencing the genomes of 1000 actinobacteria strains.</title>
        <authorList>
            <person name="Klenk H.-P."/>
        </authorList>
    </citation>
    <scope>NUCLEOTIDE SEQUENCE [LARGE SCALE GENOMIC DNA]</scope>
    <source>
        <strain evidence="5 6">DSM 24221</strain>
    </source>
</reference>
<organism evidence="5 6">
    <name type="scientific">Microbacterium amylolyticum</name>
    <dbReference type="NCBI Taxonomy" id="936337"/>
    <lineage>
        <taxon>Bacteria</taxon>
        <taxon>Bacillati</taxon>
        <taxon>Actinomycetota</taxon>
        <taxon>Actinomycetes</taxon>
        <taxon>Micrococcales</taxon>
        <taxon>Microbacteriaceae</taxon>
        <taxon>Microbacterium</taxon>
    </lineage>
</organism>
<feature type="domain" description="Transcriptional regulator LacI/GalR-like sensor" evidence="4">
    <location>
        <begin position="5"/>
        <end position="65"/>
    </location>
</feature>
<dbReference type="PANTHER" id="PTHR30146">
    <property type="entry name" value="LACI-RELATED TRANSCRIPTIONAL REPRESSOR"/>
    <property type="match status" value="1"/>
</dbReference>
<evidence type="ECO:0000313" key="6">
    <source>
        <dbReference type="Proteomes" id="UP001519362"/>
    </source>
</evidence>
<dbReference type="InterPro" id="IPR028082">
    <property type="entry name" value="Peripla_BP_I"/>
</dbReference>
<dbReference type="RefSeq" id="WP_241245092.1">
    <property type="nucleotide sequence ID" value="NZ_CP049253.1"/>
</dbReference>
<evidence type="ECO:0000259" key="4">
    <source>
        <dbReference type="Pfam" id="PF13377"/>
    </source>
</evidence>
<evidence type="ECO:0000256" key="1">
    <source>
        <dbReference type="ARBA" id="ARBA00023015"/>
    </source>
</evidence>
<keyword evidence="1" id="KW-0805">Transcription regulation</keyword>
<keyword evidence="6" id="KW-1185">Reference proteome</keyword>
<proteinExistence type="predicted"/>
<gene>
    <name evidence="5" type="ORF">JOF34_001816</name>
</gene>
<dbReference type="Gene3D" id="3.40.50.2300">
    <property type="match status" value="1"/>
</dbReference>
<comment type="caution">
    <text evidence="5">The sequence shown here is derived from an EMBL/GenBank/DDBJ whole genome shotgun (WGS) entry which is preliminary data.</text>
</comment>
<dbReference type="EMBL" id="JAGIOL010000001">
    <property type="protein sequence ID" value="MBP2437230.1"/>
    <property type="molecule type" value="Genomic_DNA"/>
</dbReference>
<sequence length="95" mass="10530">MLHEKNPPTAVFTETDRLAIDLIGACADAGLRVPQDVSIVGYDSTGICELIRPRLTSAAQPHREIRLEPFRETLIERHGLDLGETDDAIVSDHLR</sequence>
<dbReference type="InterPro" id="IPR046335">
    <property type="entry name" value="LacI/GalR-like_sensor"/>
</dbReference>
<evidence type="ECO:0000313" key="5">
    <source>
        <dbReference type="EMBL" id="MBP2437230.1"/>
    </source>
</evidence>
<dbReference type="Pfam" id="PF13377">
    <property type="entry name" value="Peripla_BP_3"/>
    <property type="match status" value="1"/>
</dbReference>
<keyword evidence="3" id="KW-0804">Transcription</keyword>
<dbReference type="Proteomes" id="UP001519362">
    <property type="component" value="Unassembled WGS sequence"/>
</dbReference>
<protein>
    <submittedName>
        <fullName evidence="5">DNA-binding LacI/PurR family transcriptional regulator</fullName>
    </submittedName>
</protein>
<dbReference type="GO" id="GO:0003677">
    <property type="term" value="F:DNA binding"/>
    <property type="evidence" value="ECO:0007669"/>
    <property type="project" value="UniProtKB-KW"/>
</dbReference>
<accession>A0ABS4ZIW5</accession>
<dbReference type="SUPFAM" id="SSF53822">
    <property type="entry name" value="Periplasmic binding protein-like I"/>
    <property type="match status" value="1"/>
</dbReference>
<dbReference type="PANTHER" id="PTHR30146:SF155">
    <property type="entry name" value="ALANINE RACEMASE"/>
    <property type="match status" value="1"/>
</dbReference>
<evidence type="ECO:0000256" key="3">
    <source>
        <dbReference type="ARBA" id="ARBA00023163"/>
    </source>
</evidence>
<name>A0ABS4ZIW5_9MICO</name>